<reference evidence="7" key="1">
    <citation type="submission" date="2017-04" db="EMBL/GenBank/DDBJ databases">
        <authorList>
            <person name="Varghese N."/>
            <person name="Submissions S."/>
        </authorList>
    </citation>
    <scope>NUCLEOTIDE SEQUENCE [LARGE SCALE GENOMIC DNA]</scope>
</reference>
<evidence type="ECO:0000256" key="4">
    <source>
        <dbReference type="ARBA" id="ARBA00023239"/>
    </source>
</evidence>
<dbReference type="SUPFAM" id="SSF51316">
    <property type="entry name" value="Mss4-like"/>
    <property type="match status" value="1"/>
</dbReference>
<dbReference type="Gene3D" id="3.90.1590.10">
    <property type="entry name" value="glutathione-dependent formaldehyde- activating enzyme (gfa)"/>
    <property type="match status" value="1"/>
</dbReference>
<feature type="domain" description="CENP-V/GFA" evidence="5">
    <location>
        <begin position="6"/>
        <end position="105"/>
    </location>
</feature>
<evidence type="ECO:0000313" key="7">
    <source>
        <dbReference type="Proteomes" id="UP000194474"/>
    </source>
</evidence>
<dbReference type="Proteomes" id="UP000194474">
    <property type="component" value="Unassembled WGS sequence"/>
</dbReference>
<dbReference type="GO" id="GO:0046872">
    <property type="term" value="F:metal ion binding"/>
    <property type="evidence" value="ECO:0007669"/>
    <property type="project" value="UniProtKB-KW"/>
</dbReference>
<comment type="similarity">
    <text evidence="1">Belongs to the Gfa family.</text>
</comment>
<dbReference type="InterPro" id="IPR006913">
    <property type="entry name" value="CENP-V/GFA"/>
</dbReference>
<dbReference type="PANTHER" id="PTHR33337">
    <property type="entry name" value="GFA DOMAIN-CONTAINING PROTEIN"/>
    <property type="match status" value="1"/>
</dbReference>
<evidence type="ECO:0000256" key="2">
    <source>
        <dbReference type="ARBA" id="ARBA00022723"/>
    </source>
</evidence>
<keyword evidence="7" id="KW-1185">Reference proteome</keyword>
<dbReference type="GO" id="GO:0016846">
    <property type="term" value="F:carbon-sulfur lyase activity"/>
    <property type="evidence" value="ECO:0007669"/>
    <property type="project" value="InterPro"/>
</dbReference>
<dbReference type="PANTHER" id="PTHR33337:SF40">
    <property type="entry name" value="CENP-V_GFA DOMAIN-CONTAINING PROTEIN-RELATED"/>
    <property type="match status" value="1"/>
</dbReference>
<evidence type="ECO:0000313" key="6">
    <source>
        <dbReference type="EMBL" id="SMQ59263.1"/>
    </source>
</evidence>
<dbReference type="InterPro" id="IPR011057">
    <property type="entry name" value="Mss4-like_sf"/>
</dbReference>
<evidence type="ECO:0000256" key="1">
    <source>
        <dbReference type="ARBA" id="ARBA00005495"/>
    </source>
</evidence>
<keyword evidence="3" id="KW-0862">Zinc</keyword>
<gene>
    <name evidence="6" type="ORF">SAMN06295905_0204</name>
</gene>
<dbReference type="OrthoDB" id="9807246at2"/>
<proteinExistence type="inferred from homology"/>
<name>A0A1Y6EGJ1_9HYPH</name>
<protein>
    <submittedName>
        <fullName evidence="6">Uncharacterized conserved protein</fullName>
    </submittedName>
</protein>
<dbReference type="AlphaFoldDB" id="A0A1Y6EGJ1"/>
<dbReference type="PROSITE" id="PS51891">
    <property type="entry name" value="CENP_V_GFA"/>
    <property type="match status" value="1"/>
</dbReference>
<sequence length="125" mass="13913">MSETIRTGGCLCGAVRYEVRGEPYKGGLCHCADCRKITGSSFLHYADWRPHQFSSTGEVRTYAGRSFCPQCGSHTFNLGDDQVEIHLGTLDDAPNDIKPLIEGWAKRRERWLPTLPGIPMFPGDP</sequence>
<dbReference type="RefSeq" id="WP_086468693.1">
    <property type="nucleotide sequence ID" value="NZ_FXWK01000001.1"/>
</dbReference>
<dbReference type="Pfam" id="PF04828">
    <property type="entry name" value="GFA"/>
    <property type="match status" value="1"/>
</dbReference>
<accession>A0A1Y6EGJ1</accession>
<keyword evidence="4" id="KW-0456">Lyase</keyword>
<evidence type="ECO:0000256" key="3">
    <source>
        <dbReference type="ARBA" id="ARBA00022833"/>
    </source>
</evidence>
<dbReference type="EMBL" id="FXWK01000001">
    <property type="protein sequence ID" value="SMQ59263.1"/>
    <property type="molecule type" value="Genomic_DNA"/>
</dbReference>
<organism evidence="6 7">
    <name type="scientific">Devosia lucknowensis</name>
    <dbReference type="NCBI Taxonomy" id="1096929"/>
    <lineage>
        <taxon>Bacteria</taxon>
        <taxon>Pseudomonadati</taxon>
        <taxon>Pseudomonadota</taxon>
        <taxon>Alphaproteobacteria</taxon>
        <taxon>Hyphomicrobiales</taxon>
        <taxon>Devosiaceae</taxon>
        <taxon>Devosia</taxon>
    </lineage>
</organism>
<evidence type="ECO:0000259" key="5">
    <source>
        <dbReference type="PROSITE" id="PS51891"/>
    </source>
</evidence>
<keyword evidence="2" id="KW-0479">Metal-binding</keyword>